<dbReference type="InterPro" id="IPR011989">
    <property type="entry name" value="ARM-like"/>
</dbReference>
<name>A0A433VPA4_9CYAN</name>
<proteinExistence type="inferred from homology"/>
<dbReference type="Proteomes" id="UP000271624">
    <property type="component" value="Unassembled WGS sequence"/>
</dbReference>
<evidence type="ECO:0000256" key="2">
    <source>
        <dbReference type="ARBA" id="ARBA00022549"/>
    </source>
</evidence>
<dbReference type="Gene3D" id="1.25.10.10">
    <property type="entry name" value="Leucine-rich Repeat Variant"/>
    <property type="match status" value="3"/>
</dbReference>
<evidence type="ECO:0000313" key="5">
    <source>
        <dbReference type="EMBL" id="RUT07852.1"/>
    </source>
</evidence>
<dbReference type="AlphaFoldDB" id="A0A433VPA4"/>
<reference evidence="5" key="2">
    <citation type="journal article" date="2019" name="Genome Biol. Evol.">
        <title>Day and night: Metabolic profiles and evolutionary relationships of six axenic non-marine cyanobacteria.</title>
        <authorList>
            <person name="Will S.E."/>
            <person name="Henke P."/>
            <person name="Boedeker C."/>
            <person name="Huang S."/>
            <person name="Brinkmann H."/>
            <person name="Rohde M."/>
            <person name="Jarek M."/>
            <person name="Friedl T."/>
            <person name="Seufert S."/>
            <person name="Schumacher M."/>
            <person name="Overmann J."/>
            <person name="Neumann-Schaal M."/>
            <person name="Petersen J."/>
        </authorList>
    </citation>
    <scope>NUCLEOTIDE SEQUENCE [LARGE SCALE GENOMIC DNA]</scope>
    <source>
        <strain evidence="5">PCC 7102</strain>
    </source>
</reference>
<dbReference type="EMBL" id="RSCL01000004">
    <property type="protein sequence ID" value="RUT07852.1"/>
    <property type="molecule type" value="Genomic_DNA"/>
</dbReference>
<reference evidence="5" key="1">
    <citation type="submission" date="2018-12" db="EMBL/GenBank/DDBJ databases">
        <authorList>
            <person name="Will S."/>
            <person name="Neumann-Schaal M."/>
            <person name="Henke P."/>
        </authorList>
    </citation>
    <scope>NUCLEOTIDE SEQUENCE</scope>
    <source>
        <strain evidence="5">PCC 7102</strain>
    </source>
</reference>
<keyword evidence="3" id="KW-0605">Phycobilisome</keyword>
<evidence type="ECO:0000313" key="6">
    <source>
        <dbReference type="Proteomes" id="UP000271624"/>
    </source>
</evidence>
<dbReference type="GO" id="GO:0030089">
    <property type="term" value="C:phycobilisome"/>
    <property type="evidence" value="ECO:0007669"/>
    <property type="project" value="UniProtKB-KW"/>
</dbReference>
<sequence>MAPELTRVIAANICTTPKILFSLSNNKDYETRKAVASNPNTPTEILFQLGIEFPYELLENPVFSLLLLENPLFFQELPEDTQASLLKLKVIPDTYLQWALSYRRPKTMFAAAMNPKLTRDELCKLIYEAGSNWSTSQVPNVAKLHVNWIGEMKAGWQEAAFAVVQKHQLVKDNILHDEASEYRLWQLGIIPQAFLMGLHRNTLVQIARNPYTPVEILEALLKPKTATKKMRVAIANNLNTPVHLLEQLAGDDDAWVRQTVFQNPSTPNAIYKLFYEYEAAIQNPDTNGATLSEIVKRDWEYTRTGVASHPNTPREILVKLAYNKSWKVRAAVASNKSVPTEVLEILIEDKRLGVCNAVVRNPITPAWLLVRMLNNYKCYQRQDIAKHPNATPAILEILARDADCYVRVEVIKNPNTSIDLLTYLANDRDFYVRNNVAASSRASETLLAQLANDGEYMVRQHVAYNIKTPIEILRKLATDEDNNVRCAVAENPNTPDDVLTQLEKDQVDWVKARAMIFRQTKSLTLDSNSSTCQNNTSIAANPNTPIEILLELAPSDSYQVYLLSIQNICRQMTIHSDIPAYLLEKCATINTLEMQIALARHPNIPESIASKFASSQSVRLRRLVARNLNLPPSVREKLLQDKNQDVRSSALVGLLETKNHPHTEFLQQWQAVQNLNASSQLLIEQAQSQWVTIKEAVALNTNSAMIVFDTSEKQDKLNRSKSNAPVTLLEKLATDEHISVKLAVAKNSNTPANVLEMLANNPKSNNLIHLAAVKSLIQHYPEQCQPYIEKFITTTSYPSLSNFFILLHHQAPSDLLVKHHRSSSWLERYAVATNPNTPQHIRKLLTEDANRIVRAAAKAFLSAE</sequence>
<evidence type="ECO:0000256" key="1">
    <source>
        <dbReference type="ARBA" id="ARBA00009299"/>
    </source>
</evidence>
<evidence type="ECO:0000256" key="3">
    <source>
        <dbReference type="ARBA" id="ARBA00022738"/>
    </source>
</evidence>
<accession>A0A433VPA4</accession>
<dbReference type="InterPro" id="IPR016024">
    <property type="entry name" value="ARM-type_fold"/>
</dbReference>
<keyword evidence="4" id="KW-0456">Lyase</keyword>
<evidence type="ECO:0000256" key="4">
    <source>
        <dbReference type="ARBA" id="ARBA00023239"/>
    </source>
</evidence>
<comment type="similarity">
    <text evidence="1">Belongs to the CpcE/RpcE/PecE family.</text>
</comment>
<protein>
    <recommendedName>
        <fullName evidence="7">Leucine rich repeat variant</fullName>
    </recommendedName>
</protein>
<keyword evidence="6" id="KW-1185">Reference proteome</keyword>
<evidence type="ECO:0008006" key="7">
    <source>
        <dbReference type="Google" id="ProtNLM"/>
    </source>
</evidence>
<dbReference type="SUPFAM" id="SSF48371">
    <property type="entry name" value="ARM repeat"/>
    <property type="match status" value="3"/>
</dbReference>
<dbReference type="GO" id="GO:0016829">
    <property type="term" value="F:lyase activity"/>
    <property type="evidence" value="ECO:0007669"/>
    <property type="project" value="UniProtKB-KW"/>
</dbReference>
<comment type="caution">
    <text evidence="5">The sequence shown here is derived from an EMBL/GenBank/DDBJ whole genome shotgun (WGS) entry which is preliminary data.</text>
</comment>
<gene>
    <name evidence="5" type="ORF">DSM106972_021120</name>
</gene>
<organism evidence="5 6">
    <name type="scientific">Dulcicalothrix desertica PCC 7102</name>
    <dbReference type="NCBI Taxonomy" id="232991"/>
    <lineage>
        <taxon>Bacteria</taxon>
        <taxon>Bacillati</taxon>
        <taxon>Cyanobacteriota</taxon>
        <taxon>Cyanophyceae</taxon>
        <taxon>Nostocales</taxon>
        <taxon>Calotrichaceae</taxon>
        <taxon>Dulcicalothrix</taxon>
    </lineage>
</organism>
<keyword evidence="2" id="KW-0042">Antenna complex</keyword>